<name>A0AC34GGN1_9BILA</name>
<evidence type="ECO:0000313" key="2">
    <source>
        <dbReference type="WBParaSite" id="ES5_v2.g28834.t1"/>
    </source>
</evidence>
<protein>
    <submittedName>
        <fullName evidence="2">C2H2-type domain-containing protein</fullName>
    </submittedName>
</protein>
<sequence>MASHMTSETRYSCIACPTLIFETYEHFESHIQLFHDKNDSSNGILNSKHMNGINNNDATLPSATTIIAGPSSKPLKCVVCDKECANELALDEHRLFNHCKVPKSDRCTVCRQNLTGISDFTSHMHLHSDGINDMDCIVCRQRIRNDSQIKMHAEYHLDLDEPTTTTSTTLSPNIITTKCSICNFSIPTSELAKHYLQHASSSGYLENGDIVKSEIFDDSRLQFPSTSEISSPSIPLICHCGQQFEDENELTVHALEHLNETLPGCSSNNNN</sequence>
<accession>A0AC34GGN1</accession>
<dbReference type="WBParaSite" id="ES5_v2.g28834.t1">
    <property type="protein sequence ID" value="ES5_v2.g28834.t1"/>
    <property type="gene ID" value="ES5_v2.g28834"/>
</dbReference>
<dbReference type="Proteomes" id="UP000887579">
    <property type="component" value="Unplaced"/>
</dbReference>
<organism evidence="1 2">
    <name type="scientific">Panagrolaimus sp. ES5</name>
    <dbReference type="NCBI Taxonomy" id="591445"/>
    <lineage>
        <taxon>Eukaryota</taxon>
        <taxon>Metazoa</taxon>
        <taxon>Ecdysozoa</taxon>
        <taxon>Nematoda</taxon>
        <taxon>Chromadorea</taxon>
        <taxon>Rhabditida</taxon>
        <taxon>Tylenchina</taxon>
        <taxon>Panagrolaimomorpha</taxon>
        <taxon>Panagrolaimoidea</taxon>
        <taxon>Panagrolaimidae</taxon>
        <taxon>Panagrolaimus</taxon>
    </lineage>
</organism>
<proteinExistence type="predicted"/>
<reference evidence="2" key="1">
    <citation type="submission" date="2022-11" db="UniProtKB">
        <authorList>
            <consortium name="WormBaseParasite"/>
        </authorList>
    </citation>
    <scope>IDENTIFICATION</scope>
</reference>
<evidence type="ECO:0000313" key="1">
    <source>
        <dbReference type="Proteomes" id="UP000887579"/>
    </source>
</evidence>